<dbReference type="AlphaFoldDB" id="A0AA47MU10"/>
<sequence>MVKAYELVPEAYRQRFRNWRKNDKQTHVEFAQDTLIIGVRHLICKTQVYIRMIKGIAVRILDGSGALNTFVRASVLPFSPQSDTGSCAPILGMGLQTIYVLVHKIYLSSELVQEVVGKVGLHPERVEGVDILGNYLGGGSVSVDVPLPNVKKVSSKFQFRVTEGQMHHPWAFRRLVQ</sequence>
<reference evidence="1" key="1">
    <citation type="journal article" date="2023" name="Front. Mar. Sci.">
        <title>A new Merluccius polli reference genome to investigate the effects of global change in West African waters.</title>
        <authorList>
            <person name="Mateo J.L."/>
            <person name="Blanco-Fernandez C."/>
            <person name="Garcia-Vazquez E."/>
            <person name="Machado-Schiaffino G."/>
        </authorList>
    </citation>
    <scope>NUCLEOTIDE SEQUENCE</scope>
    <source>
        <strain evidence="1">C29</strain>
        <tissue evidence="1">Fin</tissue>
    </source>
</reference>
<keyword evidence="2" id="KW-1185">Reference proteome</keyword>
<evidence type="ECO:0000313" key="2">
    <source>
        <dbReference type="Proteomes" id="UP001174136"/>
    </source>
</evidence>
<dbReference type="Proteomes" id="UP001174136">
    <property type="component" value="Unassembled WGS sequence"/>
</dbReference>
<protein>
    <submittedName>
        <fullName evidence="1">Uncharacterized protein</fullName>
    </submittedName>
</protein>
<accession>A0AA47MU10</accession>
<comment type="caution">
    <text evidence="1">The sequence shown here is derived from an EMBL/GenBank/DDBJ whole genome shotgun (WGS) entry which is preliminary data.</text>
</comment>
<dbReference type="EMBL" id="JAOPHQ010002613">
    <property type="protein sequence ID" value="KAK0146160.1"/>
    <property type="molecule type" value="Genomic_DNA"/>
</dbReference>
<gene>
    <name evidence="1" type="ORF">N1851_014537</name>
</gene>
<organism evidence="1 2">
    <name type="scientific">Merluccius polli</name>
    <name type="common">Benguela hake</name>
    <name type="synonym">Merluccius cadenati</name>
    <dbReference type="NCBI Taxonomy" id="89951"/>
    <lineage>
        <taxon>Eukaryota</taxon>
        <taxon>Metazoa</taxon>
        <taxon>Chordata</taxon>
        <taxon>Craniata</taxon>
        <taxon>Vertebrata</taxon>
        <taxon>Euteleostomi</taxon>
        <taxon>Actinopterygii</taxon>
        <taxon>Neopterygii</taxon>
        <taxon>Teleostei</taxon>
        <taxon>Neoteleostei</taxon>
        <taxon>Acanthomorphata</taxon>
        <taxon>Zeiogadaria</taxon>
        <taxon>Gadariae</taxon>
        <taxon>Gadiformes</taxon>
        <taxon>Gadoidei</taxon>
        <taxon>Merlucciidae</taxon>
        <taxon>Merluccius</taxon>
    </lineage>
</organism>
<evidence type="ECO:0000313" key="1">
    <source>
        <dbReference type="EMBL" id="KAK0146160.1"/>
    </source>
</evidence>
<proteinExistence type="predicted"/>
<name>A0AA47MU10_MERPO</name>